<dbReference type="Pfam" id="PF22594">
    <property type="entry name" value="GTP-eEF1A_C"/>
    <property type="match status" value="1"/>
</dbReference>
<evidence type="ECO:0000259" key="4">
    <source>
        <dbReference type="Pfam" id="PF00009"/>
    </source>
</evidence>
<dbReference type="InParanoid" id="D2VW20"/>
<dbReference type="InterPro" id="IPR000795">
    <property type="entry name" value="T_Tr_GTP-bd_dom"/>
</dbReference>
<dbReference type="InterPro" id="IPR009001">
    <property type="entry name" value="Transl_elong_EF1A/Init_IF2_C"/>
</dbReference>
<keyword evidence="8" id="KW-1185">Reference proteome</keyword>
<feature type="domain" description="Tr-type G" evidence="4">
    <location>
        <begin position="6"/>
        <end position="100"/>
    </location>
</feature>
<evidence type="ECO:0000313" key="8">
    <source>
        <dbReference type="Proteomes" id="UP000006671"/>
    </source>
</evidence>
<dbReference type="AlphaFoldDB" id="D2VW20"/>
<evidence type="ECO:0000256" key="1">
    <source>
        <dbReference type="ARBA" id="ARBA00007249"/>
    </source>
</evidence>
<accession>D2VW20</accession>
<sequence>MFDKPTHTISLIGQTGSGKSTLLGQLLYQMGYILDEQLEEISKTADKLGKPNCKYSFLVNSTRKERECASTSQLSFRQVETKNYFCNLIDTPEQVFVKTVSELSKILKRTGSSSVDIIPISAYCGDNIVELSDKTPWYEGKCLLDALNSLKPTVNNLELSLRIPILDVKKISGVGTVVYGKVVAGILKMESKIVLANSNIENARIASIESFGKRLEEAKSGQLVAINLRNVLHSSIKSGDVILEEGKSTGMVTRFFEANILNIDHPKGIHPNYQPTIQLQATQAKCKLVTIKESSCHRILKEYFPPFIKRNYLGVVECELDKACYLDTDAFCRFFIRDFRKVIGFGAITRVGVEQNFAFTFGFAAQVRAFGLNKDFIDTQIIYVDFEAGMMRIDAEISFAPITDIPVSVITKSSGHGTDYVIEEFFNWNHGSKAIPINRYAIKKQ</sequence>
<dbReference type="InterPro" id="IPR009000">
    <property type="entry name" value="Transl_B-barrel_sf"/>
</dbReference>
<dbReference type="VEuPathDB" id="AmoebaDB:NAEGRDRAFT_73219"/>
<dbReference type="InterPro" id="IPR027417">
    <property type="entry name" value="P-loop_NTPase"/>
</dbReference>
<proteinExistence type="inferred from homology"/>
<dbReference type="Pfam" id="PF03144">
    <property type="entry name" value="GTP_EFTU_D2"/>
    <property type="match status" value="1"/>
</dbReference>
<evidence type="ECO:0000313" key="7">
    <source>
        <dbReference type="EMBL" id="EFC38938.1"/>
    </source>
</evidence>
<gene>
    <name evidence="7" type="ORF">NAEGRDRAFT_73219</name>
</gene>
<reference evidence="7 8" key="1">
    <citation type="journal article" date="2010" name="Cell">
        <title>The genome of Naegleria gruberi illuminates early eukaryotic versatility.</title>
        <authorList>
            <person name="Fritz-Laylin L.K."/>
            <person name="Prochnik S.E."/>
            <person name="Ginger M.L."/>
            <person name="Dacks J.B."/>
            <person name="Carpenter M.L."/>
            <person name="Field M.C."/>
            <person name="Kuo A."/>
            <person name="Paredez A."/>
            <person name="Chapman J."/>
            <person name="Pham J."/>
            <person name="Shu S."/>
            <person name="Neupane R."/>
            <person name="Cipriano M."/>
            <person name="Mancuso J."/>
            <person name="Tu H."/>
            <person name="Salamov A."/>
            <person name="Lindquist E."/>
            <person name="Shapiro H."/>
            <person name="Lucas S."/>
            <person name="Grigoriev I.V."/>
            <person name="Cande W.Z."/>
            <person name="Fulton C."/>
            <person name="Rokhsar D.S."/>
            <person name="Dawson S.C."/>
        </authorList>
    </citation>
    <scope>NUCLEOTIDE SEQUENCE [LARGE SCALE GENOMIC DNA]</scope>
    <source>
        <strain evidence="7 8">NEG-M</strain>
    </source>
</reference>
<comment type="similarity">
    <text evidence="1">Belongs to the TRAFAC class translation factor GTPase superfamily. Classic translation factor GTPase family. EF-Tu/EF-1A subfamily.</text>
</comment>
<evidence type="ECO:0000256" key="2">
    <source>
        <dbReference type="ARBA" id="ARBA00022741"/>
    </source>
</evidence>
<dbReference type="SUPFAM" id="SSF50447">
    <property type="entry name" value="Translation proteins"/>
    <property type="match status" value="1"/>
</dbReference>
<dbReference type="Gene3D" id="3.40.50.300">
    <property type="entry name" value="P-loop containing nucleotide triphosphate hydrolases"/>
    <property type="match status" value="2"/>
</dbReference>
<dbReference type="STRING" id="5762.D2VW20"/>
<protein>
    <submittedName>
        <fullName evidence="7">Predicted protein</fullName>
    </submittedName>
</protein>
<dbReference type="InterPro" id="IPR054696">
    <property type="entry name" value="GTP-eEF1A_C"/>
</dbReference>
<evidence type="ECO:0000256" key="3">
    <source>
        <dbReference type="ARBA" id="ARBA00023134"/>
    </source>
</evidence>
<feature type="domain" description="GTP-eEF1A C-terminal" evidence="6">
    <location>
        <begin position="256"/>
        <end position="349"/>
    </location>
</feature>
<evidence type="ECO:0000259" key="6">
    <source>
        <dbReference type="Pfam" id="PF22594"/>
    </source>
</evidence>
<dbReference type="Proteomes" id="UP000006671">
    <property type="component" value="Unassembled WGS sequence"/>
</dbReference>
<keyword evidence="3" id="KW-0342">GTP-binding</keyword>
<keyword evidence="2" id="KW-0547">Nucleotide-binding</keyword>
<name>D2VW20_NAEGR</name>
<dbReference type="SUPFAM" id="SSF50465">
    <property type="entry name" value="EF-Tu/eEF-1alpha/eIF2-gamma C-terminal domain"/>
    <property type="match status" value="1"/>
</dbReference>
<dbReference type="Gene3D" id="2.40.30.10">
    <property type="entry name" value="Translation factors"/>
    <property type="match status" value="2"/>
</dbReference>
<dbReference type="InterPro" id="IPR004161">
    <property type="entry name" value="EFTu-like_2"/>
</dbReference>
<feature type="domain" description="Translation elongation factor EFTu-like" evidence="5">
    <location>
        <begin position="175"/>
        <end position="242"/>
    </location>
</feature>
<dbReference type="Pfam" id="PF00009">
    <property type="entry name" value="GTP_EFTU"/>
    <property type="match status" value="1"/>
</dbReference>
<organism evidence="8">
    <name type="scientific">Naegleria gruberi</name>
    <name type="common">Amoeba</name>
    <dbReference type="NCBI Taxonomy" id="5762"/>
    <lineage>
        <taxon>Eukaryota</taxon>
        <taxon>Discoba</taxon>
        <taxon>Heterolobosea</taxon>
        <taxon>Tetramitia</taxon>
        <taxon>Eutetramitia</taxon>
        <taxon>Vahlkampfiidae</taxon>
        <taxon>Naegleria</taxon>
    </lineage>
</organism>
<dbReference type="PANTHER" id="PTHR23115">
    <property type="entry name" value="TRANSLATION FACTOR"/>
    <property type="match status" value="1"/>
</dbReference>
<dbReference type="EMBL" id="GG738903">
    <property type="protein sequence ID" value="EFC38938.1"/>
    <property type="molecule type" value="Genomic_DNA"/>
</dbReference>
<dbReference type="KEGG" id="ngr:NAEGRDRAFT_73219"/>
<evidence type="ECO:0000259" key="5">
    <source>
        <dbReference type="Pfam" id="PF03144"/>
    </source>
</evidence>
<dbReference type="GeneID" id="8850792"/>
<dbReference type="InterPro" id="IPR050100">
    <property type="entry name" value="TRAFAC_GTPase_members"/>
</dbReference>
<dbReference type="OMA" id="RFFEANI"/>
<dbReference type="GO" id="GO:0003924">
    <property type="term" value="F:GTPase activity"/>
    <property type="evidence" value="ECO:0007669"/>
    <property type="project" value="InterPro"/>
</dbReference>
<dbReference type="eggNOG" id="KOG0052">
    <property type="taxonomic scope" value="Eukaryota"/>
</dbReference>
<dbReference type="GO" id="GO:0005525">
    <property type="term" value="F:GTP binding"/>
    <property type="evidence" value="ECO:0007669"/>
    <property type="project" value="UniProtKB-KW"/>
</dbReference>
<dbReference type="SUPFAM" id="SSF52540">
    <property type="entry name" value="P-loop containing nucleoside triphosphate hydrolases"/>
    <property type="match status" value="1"/>
</dbReference>
<dbReference type="RefSeq" id="XP_002671682.1">
    <property type="nucleotide sequence ID" value="XM_002671636.1"/>
</dbReference>